<dbReference type="SMART" id="SM00487">
    <property type="entry name" value="DEXDc"/>
    <property type="match status" value="1"/>
</dbReference>
<evidence type="ECO:0000256" key="13">
    <source>
        <dbReference type="RuleBase" id="RU003587"/>
    </source>
</evidence>
<evidence type="ECO:0000256" key="6">
    <source>
        <dbReference type="ARBA" id="ARBA00022769"/>
    </source>
</evidence>
<evidence type="ECO:0000256" key="10">
    <source>
        <dbReference type="ARBA" id="ARBA00026033"/>
    </source>
</evidence>
<dbReference type="HAMAP" id="MF_00204">
    <property type="entry name" value="UvrB"/>
    <property type="match status" value="1"/>
</dbReference>
<evidence type="ECO:0000313" key="19">
    <source>
        <dbReference type="Proteomes" id="UP000509594"/>
    </source>
</evidence>
<keyword evidence="7 12" id="KW-0067">ATP-binding</keyword>
<feature type="domain" description="UVR" evidence="15">
    <location>
        <begin position="623"/>
        <end position="658"/>
    </location>
</feature>
<evidence type="ECO:0000313" key="18">
    <source>
        <dbReference type="EMBL" id="QLC51330.1"/>
    </source>
</evidence>
<protein>
    <recommendedName>
        <fullName evidence="11 12">UvrABC system protein B</fullName>
        <shortName evidence="12">Protein UvrB</shortName>
    </recommendedName>
    <alternativeName>
        <fullName evidence="12">Excinuclease ABC subunit B</fullName>
    </alternativeName>
</protein>
<keyword evidence="3 12" id="KW-0963">Cytoplasm</keyword>
<dbReference type="InterPro" id="IPR027417">
    <property type="entry name" value="P-loop_NTPase"/>
</dbReference>
<accession>A0A7D5JAI5</accession>
<feature type="binding site" evidence="12">
    <location>
        <begin position="39"/>
        <end position="46"/>
    </location>
    <ligand>
        <name>ATP</name>
        <dbReference type="ChEBI" id="CHEBI:30616"/>
    </ligand>
</feature>
<keyword evidence="12 13" id="KW-0742">SOS response</keyword>
<feature type="domain" description="Helicase ATP-binding" evidence="16">
    <location>
        <begin position="26"/>
        <end position="183"/>
    </location>
</feature>
<keyword evidence="5 12" id="KW-0227">DNA damage</keyword>
<dbReference type="SUPFAM" id="SSF46600">
    <property type="entry name" value="C-terminal UvrC-binding domain of UvrB"/>
    <property type="match status" value="1"/>
</dbReference>
<dbReference type="GO" id="GO:0009380">
    <property type="term" value="C:excinuclease repair complex"/>
    <property type="evidence" value="ECO:0007669"/>
    <property type="project" value="InterPro"/>
</dbReference>
<dbReference type="GO" id="GO:0006289">
    <property type="term" value="P:nucleotide-excision repair"/>
    <property type="evidence" value="ECO:0007669"/>
    <property type="project" value="UniProtKB-UniRule"/>
</dbReference>
<name>A0A7D5JAI5_9EURY</name>
<evidence type="ECO:0000256" key="12">
    <source>
        <dbReference type="HAMAP-Rule" id="MF_00204"/>
    </source>
</evidence>
<dbReference type="GO" id="GO:0120545">
    <property type="term" value="F:nucleic acid conformation isomerase activity"/>
    <property type="evidence" value="ECO:0007669"/>
    <property type="project" value="UniProtKB-ARBA"/>
</dbReference>
<dbReference type="CDD" id="cd18790">
    <property type="entry name" value="SF2_C_UvrB"/>
    <property type="match status" value="1"/>
</dbReference>
<evidence type="ECO:0000256" key="11">
    <source>
        <dbReference type="ARBA" id="ARBA00029504"/>
    </source>
</evidence>
<dbReference type="InterPro" id="IPR036876">
    <property type="entry name" value="UVR_dom_sf"/>
</dbReference>
<dbReference type="PROSITE" id="PS51192">
    <property type="entry name" value="HELICASE_ATP_BIND_1"/>
    <property type="match status" value="1"/>
</dbReference>
<dbReference type="GO" id="GO:0009381">
    <property type="term" value="F:excinuclease ABC activity"/>
    <property type="evidence" value="ECO:0007669"/>
    <property type="project" value="UniProtKB-UniRule"/>
</dbReference>
<feature type="coiled-coil region" evidence="14">
    <location>
        <begin position="266"/>
        <end position="293"/>
    </location>
</feature>
<dbReference type="GO" id="GO:0016887">
    <property type="term" value="F:ATP hydrolysis activity"/>
    <property type="evidence" value="ECO:0007669"/>
    <property type="project" value="InterPro"/>
</dbReference>
<dbReference type="Gene3D" id="3.40.50.300">
    <property type="entry name" value="P-loop containing nucleotide triphosphate hydrolases"/>
    <property type="match status" value="3"/>
</dbReference>
<evidence type="ECO:0000256" key="7">
    <source>
        <dbReference type="ARBA" id="ARBA00022840"/>
    </source>
</evidence>
<dbReference type="InterPro" id="IPR014001">
    <property type="entry name" value="Helicase_ATP-bd"/>
</dbReference>
<evidence type="ECO:0000256" key="9">
    <source>
        <dbReference type="ARBA" id="ARBA00023204"/>
    </source>
</evidence>
<dbReference type="InterPro" id="IPR041471">
    <property type="entry name" value="UvrB_inter"/>
</dbReference>
<gene>
    <name evidence="12 18" type="primary">uvrB</name>
    <name evidence="18" type="ORF">HWN40_10340</name>
</gene>
<dbReference type="InterPro" id="IPR001650">
    <property type="entry name" value="Helicase_C-like"/>
</dbReference>
<organism evidence="18 19">
    <name type="scientific">Methanolobus zinderi</name>
    <dbReference type="NCBI Taxonomy" id="536044"/>
    <lineage>
        <taxon>Archaea</taxon>
        <taxon>Methanobacteriati</taxon>
        <taxon>Methanobacteriota</taxon>
        <taxon>Stenosarchaea group</taxon>
        <taxon>Methanomicrobia</taxon>
        <taxon>Methanosarcinales</taxon>
        <taxon>Methanosarcinaceae</taxon>
        <taxon>Methanolobus</taxon>
    </lineage>
</organism>
<comment type="subunit">
    <text evidence="10 12 13">Forms a heterotetramer with UvrA during the search for lesions. Interacts with UvrC in an incision complex.</text>
</comment>
<dbReference type="InterPro" id="IPR006935">
    <property type="entry name" value="Helicase/UvrB_N"/>
</dbReference>
<dbReference type="Pfam" id="PF02151">
    <property type="entry name" value="UVR"/>
    <property type="match status" value="1"/>
</dbReference>
<comment type="subcellular location">
    <subcellularLocation>
        <location evidence="1 12 13">Cytoplasm</location>
    </subcellularLocation>
</comment>
<dbReference type="InterPro" id="IPR024759">
    <property type="entry name" value="UvrB_YAD/RRR_dom"/>
</dbReference>
<reference evidence="18 19" key="1">
    <citation type="submission" date="2020-06" db="EMBL/GenBank/DDBJ databases">
        <title>Methanolobus halotolerans sp. nov., isolated from a saline lake Tus in Siberia.</title>
        <authorList>
            <person name="Shen Y."/>
            <person name="Chen S.-C."/>
            <person name="Lai M.-C."/>
            <person name="Huang H.-H."/>
            <person name="Chiu H.-H."/>
            <person name="Tang S.-L."/>
            <person name="Rogozin D.Y."/>
            <person name="Degermendzhy A.G."/>
        </authorList>
    </citation>
    <scope>NUCLEOTIDE SEQUENCE [LARGE SCALE GENOMIC DNA]</scope>
    <source>
        <strain evidence="18 19">DSM 21339</strain>
    </source>
</reference>
<dbReference type="Pfam" id="PF17757">
    <property type="entry name" value="UvrB_inter"/>
    <property type="match status" value="1"/>
</dbReference>
<sequence>MMRPFKLVSDYEPRGDQPKAIAQLSEGYLDNKKHQTLLGVTGSGKTFTVANVIQNIQKPTLVIAHNKTLAAQLFSEFRDFFPDNAVEYFVSYYDYYQPEAYLPTTDTYIEKDSSINEEIDRLRLSATRSLLERKDVIVVSSVSCIYNLGSPEEWRKMSVILTVGEEIEKRKLFEDLINIQYERNDIEFSQGKFRSRGDTIEVYPAQELQGVRIELFGDEIDRIAYFEPVSGKIIHELAPGESTMIYPAKHFVMPEEYIEGALRSIEAELGDQLDNLKSQNKLLEAQRLEQRTRFDIEMIRELGYCSGIENYSRHFDGRKPGEPPSSLLNFFPEDYLVVIDESHVTIPQIRGMHNGDHARKDSLISYGFRLPSAYDNRPLRYDEFERQLNNVLYVSATPAEHELKKSKAVVEQIIRPTGLVDPEVTVRPIENQVDDLIGEVRKVTAEGFRTLVTTLTKKMAEDLTDYLVELGIRVRYMHSDIDTLERAEIVRDLRKGEFDVLVGINLLREGLDIPEVAFVAILDADKEGFLRSERSLIQTIGRASRNSEGRVILYADNMTGSMERAIQETNRRRELQMEFNREHNITPMTIQKALQKELVEPKEYEEVSEVMAIAEDLSSTELSDMVIDLEAEMHLAAKNLEFERAAELRDRIKELRENYAV</sequence>
<keyword evidence="4 12" id="KW-0547">Nucleotide-binding</keyword>
<dbReference type="KEGG" id="mzi:HWN40_10340"/>
<dbReference type="InterPro" id="IPR004807">
    <property type="entry name" value="UvrB"/>
</dbReference>
<keyword evidence="6 12" id="KW-0228">DNA excision</keyword>
<proteinExistence type="inferred from homology"/>
<evidence type="ECO:0000256" key="5">
    <source>
        <dbReference type="ARBA" id="ARBA00022763"/>
    </source>
</evidence>
<dbReference type="Proteomes" id="UP000509594">
    <property type="component" value="Chromosome"/>
</dbReference>
<dbReference type="InterPro" id="IPR001943">
    <property type="entry name" value="UVR_dom"/>
</dbReference>
<dbReference type="Pfam" id="PF00271">
    <property type="entry name" value="Helicase_C"/>
    <property type="match status" value="1"/>
</dbReference>
<keyword evidence="8 12" id="KW-0267">Excision nuclease</keyword>
<dbReference type="OrthoDB" id="8371at2157"/>
<evidence type="ECO:0000256" key="8">
    <source>
        <dbReference type="ARBA" id="ARBA00022881"/>
    </source>
</evidence>
<evidence type="ECO:0000256" key="4">
    <source>
        <dbReference type="ARBA" id="ARBA00022741"/>
    </source>
</evidence>
<comment type="domain">
    <text evidence="12">The beta-hairpin motif is involved in DNA binding.</text>
</comment>
<dbReference type="EMBL" id="CP058215">
    <property type="protein sequence ID" value="QLC51330.1"/>
    <property type="molecule type" value="Genomic_DNA"/>
</dbReference>
<dbReference type="Gene3D" id="4.10.860.10">
    <property type="entry name" value="UVR domain"/>
    <property type="match status" value="1"/>
</dbReference>
<dbReference type="Pfam" id="PF04851">
    <property type="entry name" value="ResIII"/>
    <property type="match status" value="1"/>
</dbReference>
<dbReference type="GO" id="GO:0005524">
    <property type="term" value="F:ATP binding"/>
    <property type="evidence" value="ECO:0007669"/>
    <property type="project" value="UniProtKB-UniRule"/>
</dbReference>
<evidence type="ECO:0000259" key="16">
    <source>
        <dbReference type="PROSITE" id="PS51192"/>
    </source>
</evidence>
<dbReference type="Pfam" id="PF12344">
    <property type="entry name" value="UvrB"/>
    <property type="match status" value="1"/>
</dbReference>
<dbReference type="NCBIfam" id="TIGR00631">
    <property type="entry name" value="uvrb"/>
    <property type="match status" value="1"/>
</dbReference>
<dbReference type="AlphaFoldDB" id="A0A7D5JAI5"/>
<feature type="short sequence motif" description="Beta-hairpin" evidence="12">
    <location>
        <begin position="92"/>
        <end position="115"/>
    </location>
</feature>
<dbReference type="GO" id="GO:0005737">
    <property type="term" value="C:cytoplasm"/>
    <property type="evidence" value="ECO:0007669"/>
    <property type="project" value="UniProtKB-SubCell"/>
</dbReference>
<dbReference type="SUPFAM" id="SSF52540">
    <property type="entry name" value="P-loop containing nucleoside triphosphate hydrolases"/>
    <property type="match status" value="2"/>
</dbReference>
<comment type="similarity">
    <text evidence="2 12 13">Belongs to the UvrB family.</text>
</comment>
<dbReference type="PANTHER" id="PTHR24029:SF0">
    <property type="entry name" value="UVRABC SYSTEM PROTEIN B"/>
    <property type="match status" value="1"/>
</dbReference>
<dbReference type="PROSITE" id="PS51194">
    <property type="entry name" value="HELICASE_CTER"/>
    <property type="match status" value="1"/>
</dbReference>
<dbReference type="PANTHER" id="PTHR24029">
    <property type="entry name" value="UVRABC SYSTEM PROTEIN B"/>
    <property type="match status" value="1"/>
</dbReference>
<dbReference type="GO" id="GO:0009432">
    <property type="term" value="P:SOS response"/>
    <property type="evidence" value="ECO:0007669"/>
    <property type="project" value="UniProtKB-UniRule"/>
</dbReference>
<keyword evidence="9 12" id="KW-0234">DNA repair</keyword>
<feature type="domain" description="Helicase C-terminal" evidence="17">
    <location>
        <begin position="432"/>
        <end position="594"/>
    </location>
</feature>
<keyword evidence="19" id="KW-1185">Reference proteome</keyword>
<dbReference type="PROSITE" id="PS50151">
    <property type="entry name" value="UVR"/>
    <property type="match status" value="1"/>
</dbReference>
<comment type="function">
    <text evidence="12">The UvrABC repair system catalyzes the recognition and processing of DNA lesions. A damage recognition complex composed of 2 UvrA and 2 UvrB subunits scans DNA for abnormalities. Upon binding of the UvrA(2)B(2) complex to a putative damaged site, the DNA wraps around one UvrB monomer. DNA wrap is dependent on ATP binding by UvrB and probably causes local melting of the DNA helix, facilitating insertion of UvrB beta-hairpin between the DNA strands. Then UvrB probes one DNA strand for the presence of a lesion. If a lesion is found the UvrA subunits dissociate and the UvrB-DNA preincision complex is formed. This complex is subsequently bound by UvrC and the second UvrB is released. If no lesion is found, the DNA wraps around the other UvrB subunit that will check the other stand for damage.</text>
</comment>
<keyword evidence="14" id="KW-0175">Coiled coil</keyword>
<dbReference type="SMART" id="SM00490">
    <property type="entry name" value="HELICc"/>
    <property type="match status" value="1"/>
</dbReference>
<dbReference type="GO" id="GO:0003677">
    <property type="term" value="F:DNA binding"/>
    <property type="evidence" value="ECO:0007669"/>
    <property type="project" value="UniProtKB-UniRule"/>
</dbReference>
<evidence type="ECO:0000259" key="17">
    <source>
        <dbReference type="PROSITE" id="PS51194"/>
    </source>
</evidence>
<evidence type="ECO:0000256" key="1">
    <source>
        <dbReference type="ARBA" id="ARBA00004496"/>
    </source>
</evidence>
<evidence type="ECO:0000256" key="14">
    <source>
        <dbReference type="SAM" id="Coils"/>
    </source>
</evidence>
<evidence type="ECO:0000259" key="15">
    <source>
        <dbReference type="PROSITE" id="PS50151"/>
    </source>
</evidence>
<evidence type="ECO:0000256" key="2">
    <source>
        <dbReference type="ARBA" id="ARBA00008533"/>
    </source>
</evidence>
<dbReference type="NCBIfam" id="NF003673">
    <property type="entry name" value="PRK05298.1"/>
    <property type="match status" value="1"/>
</dbReference>
<dbReference type="CDD" id="cd17916">
    <property type="entry name" value="DEXHc_UvrB"/>
    <property type="match status" value="1"/>
</dbReference>
<evidence type="ECO:0000256" key="3">
    <source>
        <dbReference type="ARBA" id="ARBA00022490"/>
    </source>
</evidence>